<reference evidence="1 2" key="1">
    <citation type="submission" date="2019-02" db="EMBL/GenBank/DDBJ databases">
        <title>Genome sequencing of the rare red list fungi Hericium alpestre (H. flagellum).</title>
        <authorList>
            <person name="Buettner E."/>
            <person name="Kellner H."/>
        </authorList>
    </citation>
    <scope>NUCLEOTIDE SEQUENCE [LARGE SCALE GENOMIC DNA]</scope>
    <source>
        <strain evidence="1 2">DSM 108284</strain>
    </source>
</reference>
<sequence>QKIPKAWRELYALEKGKVMDKIDDLYNSMLRVEYAGKIGMRPREDADYDEMWSEYVDELIETLQKAWAEEKYRGKRPVVGLTKLEMRKIRQGIAPKLMLFLHPWPVLEDGEKVYRWDNDFLMPIPMMTLNLRDLAHERAWVLVNRDHCDNPPACHHRVACPLVLSPEIHEDEELRAMPDLHDACVHASCMVQCIHTENFKSAKGNKAFWRQHCFAVPRFSFTEEGSKKHQPQMCRHCGIVKYGGGTHGASNHWRSCCSDGAPLHTDSKVLDKPLPWPQLEGIFVDAKEFHVMEFLAAVMEFLVAVKTFYKVVILWQEPVCTLEYKSFGTFIKRRMFVVEGMVLFPLYMNLKTVPTHANLPSDFIMEYQGKDCLWVKMLSDEDVIRPNSLMLCSV</sequence>
<comment type="caution">
    <text evidence="1">The sequence shown here is derived from an EMBL/GenBank/DDBJ whole genome shotgun (WGS) entry which is preliminary data.</text>
</comment>
<proteinExistence type="predicted"/>
<name>A0A4Y9ZNI7_9AGAM</name>
<evidence type="ECO:0000313" key="1">
    <source>
        <dbReference type="EMBL" id="TFY75820.1"/>
    </source>
</evidence>
<organism evidence="1 2">
    <name type="scientific">Hericium alpestre</name>
    <dbReference type="NCBI Taxonomy" id="135208"/>
    <lineage>
        <taxon>Eukaryota</taxon>
        <taxon>Fungi</taxon>
        <taxon>Dikarya</taxon>
        <taxon>Basidiomycota</taxon>
        <taxon>Agaricomycotina</taxon>
        <taxon>Agaricomycetes</taxon>
        <taxon>Russulales</taxon>
        <taxon>Hericiaceae</taxon>
        <taxon>Hericium</taxon>
    </lineage>
</organism>
<protein>
    <submittedName>
        <fullName evidence="1">Uncharacterized protein</fullName>
    </submittedName>
</protein>
<accession>A0A4Y9ZNI7</accession>
<gene>
    <name evidence="1" type="ORF">EWM64_g8191</name>
</gene>
<dbReference type="Proteomes" id="UP000298061">
    <property type="component" value="Unassembled WGS sequence"/>
</dbReference>
<keyword evidence="2" id="KW-1185">Reference proteome</keyword>
<feature type="non-terminal residue" evidence="1">
    <location>
        <position position="1"/>
    </location>
</feature>
<evidence type="ECO:0000313" key="2">
    <source>
        <dbReference type="Proteomes" id="UP000298061"/>
    </source>
</evidence>
<dbReference type="EMBL" id="SFCI01001417">
    <property type="protein sequence ID" value="TFY75820.1"/>
    <property type="molecule type" value="Genomic_DNA"/>
</dbReference>
<dbReference type="AlphaFoldDB" id="A0A4Y9ZNI7"/>
<dbReference type="OrthoDB" id="3260919at2759"/>